<comment type="function">
    <text evidence="5">Toxic component of a toxin-antitoxin (TA) system. An RNase.</text>
</comment>
<keyword evidence="5" id="KW-0460">Magnesium</keyword>
<dbReference type="NCBIfam" id="TIGR00028">
    <property type="entry name" value="Mtu_PIN_fam"/>
    <property type="match status" value="1"/>
</dbReference>
<dbReference type="InterPro" id="IPR029060">
    <property type="entry name" value="PIN-like_dom_sf"/>
</dbReference>
<evidence type="ECO:0000313" key="8">
    <source>
        <dbReference type="Proteomes" id="UP000030428"/>
    </source>
</evidence>
<dbReference type="EMBL" id="JSZA02000102">
    <property type="protein sequence ID" value="KHD10479.1"/>
    <property type="molecule type" value="Genomic_DNA"/>
</dbReference>
<keyword evidence="2 5" id="KW-0540">Nuclease</keyword>
<dbReference type="InterPro" id="IPR022907">
    <property type="entry name" value="VapC_family"/>
</dbReference>
<keyword evidence="5" id="KW-0800">Toxin</keyword>
<organism evidence="7 8">
    <name type="scientific">Candidatus Thiomargarita nelsonii</name>
    <dbReference type="NCBI Taxonomy" id="1003181"/>
    <lineage>
        <taxon>Bacteria</taxon>
        <taxon>Pseudomonadati</taxon>
        <taxon>Pseudomonadota</taxon>
        <taxon>Gammaproteobacteria</taxon>
        <taxon>Thiotrichales</taxon>
        <taxon>Thiotrichaceae</taxon>
        <taxon>Thiomargarita</taxon>
    </lineage>
</organism>
<evidence type="ECO:0000313" key="7">
    <source>
        <dbReference type="EMBL" id="KHD10479.1"/>
    </source>
</evidence>
<dbReference type="HAMAP" id="MF_00265">
    <property type="entry name" value="VapC_Nob1"/>
    <property type="match status" value="1"/>
</dbReference>
<sequence>MLVDVNLLLYATVADYPQHFAARTWLEEQFNGNAQVGLPWLSLLGFVRIVTNPRIFDNPLSISTAWTQVDEWLALPSVWIPQPTEQHAKILGKLLCASGTGGNLVSDAHLAALSIEHELVLCSTDRDFTKFPDLNWYNPLSTNSLKVHKVKT</sequence>
<evidence type="ECO:0000256" key="4">
    <source>
        <dbReference type="ARBA" id="ARBA00022801"/>
    </source>
</evidence>
<feature type="binding site" evidence="5">
    <location>
        <position position="107"/>
    </location>
    <ligand>
        <name>Mg(2+)</name>
        <dbReference type="ChEBI" id="CHEBI:18420"/>
    </ligand>
</feature>
<feature type="binding site" evidence="5">
    <location>
        <position position="4"/>
    </location>
    <ligand>
        <name>Mg(2+)</name>
        <dbReference type="ChEBI" id="CHEBI:18420"/>
    </ligand>
</feature>
<keyword evidence="8" id="KW-1185">Reference proteome</keyword>
<evidence type="ECO:0000256" key="3">
    <source>
        <dbReference type="ARBA" id="ARBA00022723"/>
    </source>
</evidence>
<accession>A0A0A6PJY1</accession>
<comment type="caution">
    <text evidence="7">The sequence shown here is derived from an EMBL/GenBank/DDBJ whole genome shotgun (WGS) entry which is preliminary data.</text>
</comment>
<evidence type="ECO:0000259" key="6">
    <source>
        <dbReference type="Pfam" id="PF01850"/>
    </source>
</evidence>
<dbReference type="InterPro" id="IPR002716">
    <property type="entry name" value="PIN_dom"/>
</dbReference>
<dbReference type="CDD" id="cd18678">
    <property type="entry name" value="PIN_MtVapC25_VapC33-like"/>
    <property type="match status" value="1"/>
</dbReference>
<dbReference type="SUPFAM" id="SSF88723">
    <property type="entry name" value="PIN domain-like"/>
    <property type="match status" value="1"/>
</dbReference>
<dbReference type="GO" id="GO:0000287">
    <property type="term" value="F:magnesium ion binding"/>
    <property type="evidence" value="ECO:0007669"/>
    <property type="project" value="UniProtKB-UniRule"/>
</dbReference>
<reference evidence="7 8" key="1">
    <citation type="journal article" date="2016" name="Front. Microbiol.">
        <title>Single-Cell (Meta-)Genomics of a Dimorphic Candidatus Thiomargarita nelsonii Reveals Genomic Plasticity.</title>
        <authorList>
            <person name="Flood B.E."/>
            <person name="Fliss P."/>
            <person name="Jones D.S."/>
            <person name="Dick G.J."/>
            <person name="Jain S."/>
            <person name="Kaster A.K."/>
            <person name="Winkel M."/>
            <person name="Mussmann M."/>
            <person name="Bailey J."/>
        </authorList>
    </citation>
    <scope>NUCLEOTIDE SEQUENCE [LARGE SCALE GENOMIC DNA]</scope>
    <source>
        <strain evidence="7">Hydrate Ridge</strain>
    </source>
</reference>
<dbReference type="InterPro" id="IPR006226">
    <property type="entry name" value="Mtu_PIN"/>
</dbReference>
<gene>
    <name evidence="5" type="primary">vapC</name>
    <name evidence="7" type="ORF">PN36_22160</name>
</gene>
<dbReference type="Proteomes" id="UP000030428">
    <property type="component" value="Unassembled WGS sequence"/>
</dbReference>
<comment type="similarity">
    <text evidence="5">Belongs to the PINc/VapC protein family.</text>
</comment>
<dbReference type="GO" id="GO:0045926">
    <property type="term" value="P:negative regulation of growth"/>
    <property type="evidence" value="ECO:0007669"/>
    <property type="project" value="UniProtKB-ARBA"/>
</dbReference>
<keyword evidence="4 5" id="KW-0378">Hydrolase</keyword>
<keyword evidence="3 5" id="KW-0479">Metal-binding</keyword>
<evidence type="ECO:0000256" key="5">
    <source>
        <dbReference type="HAMAP-Rule" id="MF_00265"/>
    </source>
</evidence>
<dbReference type="GO" id="GO:0016788">
    <property type="term" value="F:hydrolase activity, acting on ester bonds"/>
    <property type="evidence" value="ECO:0007669"/>
    <property type="project" value="InterPro"/>
</dbReference>
<dbReference type="Pfam" id="PF01850">
    <property type="entry name" value="PIN"/>
    <property type="match status" value="1"/>
</dbReference>
<evidence type="ECO:0000256" key="2">
    <source>
        <dbReference type="ARBA" id="ARBA00022722"/>
    </source>
</evidence>
<comment type="cofactor">
    <cofactor evidence="5">
        <name>Mg(2+)</name>
        <dbReference type="ChEBI" id="CHEBI:18420"/>
    </cofactor>
</comment>
<dbReference type="Gene3D" id="3.40.50.1010">
    <property type="entry name" value="5'-nuclease"/>
    <property type="match status" value="1"/>
</dbReference>
<name>A0A0A6PJY1_9GAMM</name>
<feature type="domain" description="PIN" evidence="6">
    <location>
        <begin position="1"/>
        <end position="132"/>
    </location>
</feature>
<dbReference type="GO" id="GO:0090729">
    <property type="term" value="F:toxin activity"/>
    <property type="evidence" value="ECO:0007669"/>
    <property type="project" value="UniProtKB-KW"/>
</dbReference>
<dbReference type="GO" id="GO:0004540">
    <property type="term" value="F:RNA nuclease activity"/>
    <property type="evidence" value="ECO:0007669"/>
    <property type="project" value="InterPro"/>
</dbReference>
<protein>
    <recommendedName>
        <fullName evidence="5">Ribonuclease VapC</fullName>
        <shortName evidence="5">RNase VapC</shortName>
        <ecNumber evidence="5">3.1.-.-</ecNumber>
    </recommendedName>
    <alternativeName>
        <fullName evidence="5">Toxin VapC</fullName>
    </alternativeName>
</protein>
<dbReference type="AlphaFoldDB" id="A0A0A6PJY1"/>
<evidence type="ECO:0000256" key="1">
    <source>
        <dbReference type="ARBA" id="ARBA00022649"/>
    </source>
</evidence>
<keyword evidence="1 5" id="KW-1277">Toxin-antitoxin system</keyword>
<proteinExistence type="inferred from homology"/>
<dbReference type="EC" id="3.1.-.-" evidence="5"/>